<comment type="subcellular location">
    <subcellularLocation>
        <location evidence="1 3">Nucleus</location>
    </subcellularLocation>
</comment>
<evidence type="ECO:0000313" key="5">
    <source>
        <dbReference type="EMBL" id="KAF5351060.1"/>
    </source>
</evidence>
<dbReference type="AlphaFoldDB" id="A0A8H5D049"/>
<dbReference type="OrthoDB" id="10265969at2759"/>
<dbReference type="FunFam" id="1.20.1160.11:FF:000001">
    <property type="entry name" value="Paired amphipathic helix protein Sin3"/>
    <property type="match status" value="1"/>
</dbReference>
<evidence type="ECO:0000256" key="2">
    <source>
        <dbReference type="ARBA" id="ARBA00023242"/>
    </source>
</evidence>
<comment type="caution">
    <text evidence="5">The sequence shown here is derived from an EMBL/GenBank/DDBJ whole genome shotgun (WGS) entry which is preliminary data.</text>
</comment>
<dbReference type="PROSITE" id="PS51477">
    <property type="entry name" value="PAH"/>
    <property type="match status" value="2"/>
</dbReference>
<keyword evidence="6" id="KW-1185">Reference proteome</keyword>
<sequence length="246" mass="27105">MLGGDSTPNSSTEEVVERFRELAVTDSATSSASSDTLAQAAVKIRDAMNYIDIVKTKVAEDEPEVYDKFLSLMRDFHNQRIDTAGVIERIKQIFHGHPDLITGFDNFLPLGHSTSGSDPAAESIGDTENDEDSEGSGTASPGGAGSRAATPTQEDTHKGSPPLTKADGEPTTEYIERVKQQCDAETWEQFMAILSRQYDNPESFDEEEMIKDVEELFEDHPELIPGFRTFLADSEERQGQGPDQKR</sequence>
<evidence type="ECO:0000256" key="4">
    <source>
        <dbReference type="SAM" id="MobiDB-lite"/>
    </source>
</evidence>
<dbReference type="GO" id="GO:0000785">
    <property type="term" value="C:chromatin"/>
    <property type="evidence" value="ECO:0007669"/>
    <property type="project" value="TreeGrafter"/>
</dbReference>
<name>A0A8H5D049_9AGAR</name>
<dbReference type="EMBL" id="JAACJO010000013">
    <property type="protein sequence ID" value="KAF5351060.1"/>
    <property type="molecule type" value="Genomic_DNA"/>
</dbReference>
<dbReference type="Pfam" id="PF02671">
    <property type="entry name" value="PAH"/>
    <property type="match status" value="2"/>
</dbReference>
<feature type="compositionally biased region" description="Acidic residues" evidence="4">
    <location>
        <begin position="125"/>
        <end position="134"/>
    </location>
</feature>
<accession>A0A8H5D049</accession>
<dbReference type="InterPro" id="IPR039774">
    <property type="entry name" value="Sin3-like"/>
</dbReference>
<evidence type="ECO:0000256" key="1">
    <source>
        <dbReference type="ARBA" id="ARBA00004123"/>
    </source>
</evidence>
<gene>
    <name evidence="5" type="ORF">D9756_008434</name>
</gene>
<evidence type="ECO:0000256" key="3">
    <source>
        <dbReference type="PROSITE-ProRule" id="PRU00810"/>
    </source>
</evidence>
<feature type="region of interest" description="Disordered" evidence="4">
    <location>
        <begin position="112"/>
        <end position="170"/>
    </location>
</feature>
<dbReference type="GO" id="GO:0000122">
    <property type="term" value="P:negative regulation of transcription by RNA polymerase II"/>
    <property type="evidence" value="ECO:0007669"/>
    <property type="project" value="TreeGrafter"/>
</dbReference>
<organism evidence="5 6">
    <name type="scientific">Leucocoprinus leucothites</name>
    <dbReference type="NCBI Taxonomy" id="201217"/>
    <lineage>
        <taxon>Eukaryota</taxon>
        <taxon>Fungi</taxon>
        <taxon>Dikarya</taxon>
        <taxon>Basidiomycota</taxon>
        <taxon>Agaricomycotina</taxon>
        <taxon>Agaricomycetes</taxon>
        <taxon>Agaricomycetidae</taxon>
        <taxon>Agaricales</taxon>
        <taxon>Agaricineae</taxon>
        <taxon>Agaricaceae</taxon>
        <taxon>Leucocoprinus</taxon>
    </lineage>
</organism>
<dbReference type="InterPro" id="IPR003822">
    <property type="entry name" value="PAH"/>
</dbReference>
<dbReference type="InterPro" id="IPR036600">
    <property type="entry name" value="PAH_sf"/>
</dbReference>
<dbReference type="Gene3D" id="1.20.1160.11">
    <property type="entry name" value="Paired amphipathic helix"/>
    <property type="match status" value="2"/>
</dbReference>
<dbReference type="Proteomes" id="UP000559027">
    <property type="component" value="Unassembled WGS sequence"/>
</dbReference>
<protein>
    <submittedName>
        <fullName evidence="5">Uncharacterized protein</fullName>
    </submittedName>
</protein>
<dbReference type="PANTHER" id="PTHR12346">
    <property type="entry name" value="SIN3B-RELATED"/>
    <property type="match status" value="1"/>
</dbReference>
<dbReference type="GO" id="GO:0000118">
    <property type="term" value="C:histone deacetylase complex"/>
    <property type="evidence" value="ECO:0007669"/>
    <property type="project" value="TreeGrafter"/>
</dbReference>
<proteinExistence type="predicted"/>
<dbReference type="GO" id="GO:0003714">
    <property type="term" value="F:transcription corepressor activity"/>
    <property type="evidence" value="ECO:0007669"/>
    <property type="project" value="InterPro"/>
</dbReference>
<evidence type="ECO:0000313" key="6">
    <source>
        <dbReference type="Proteomes" id="UP000559027"/>
    </source>
</evidence>
<keyword evidence="2 3" id="KW-0539">Nucleus</keyword>
<reference evidence="5 6" key="1">
    <citation type="journal article" date="2020" name="ISME J.">
        <title>Uncovering the hidden diversity of litter-decomposition mechanisms in mushroom-forming fungi.</title>
        <authorList>
            <person name="Floudas D."/>
            <person name="Bentzer J."/>
            <person name="Ahren D."/>
            <person name="Johansson T."/>
            <person name="Persson P."/>
            <person name="Tunlid A."/>
        </authorList>
    </citation>
    <scope>NUCLEOTIDE SEQUENCE [LARGE SCALE GENOMIC DNA]</scope>
    <source>
        <strain evidence="5 6">CBS 146.42</strain>
    </source>
</reference>
<dbReference type="SUPFAM" id="SSF47762">
    <property type="entry name" value="PAH2 domain"/>
    <property type="match status" value="2"/>
</dbReference>